<accession>A0AAD8A6I3</accession>
<feature type="non-terminal residue" evidence="1">
    <location>
        <position position="119"/>
    </location>
</feature>
<name>A0AAD8A6I3_DIPPU</name>
<reference evidence="1" key="1">
    <citation type="journal article" date="2023" name="IScience">
        <title>Live-bearing cockroach genome reveals convergent evolutionary mechanisms linked to viviparity in insects and beyond.</title>
        <authorList>
            <person name="Fouks B."/>
            <person name="Harrison M.C."/>
            <person name="Mikhailova A.A."/>
            <person name="Marchal E."/>
            <person name="English S."/>
            <person name="Carruthers M."/>
            <person name="Jennings E.C."/>
            <person name="Chiamaka E.L."/>
            <person name="Frigard R.A."/>
            <person name="Pippel M."/>
            <person name="Attardo G.M."/>
            <person name="Benoit J.B."/>
            <person name="Bornberg-Bauer E."/>
            <person name="Tobe S.S."/>
        </authorList>
    </citation>
    <scope>NUCLEOTIDE SEQUENCE</scope>
    <source>
        <strain evidence="1">Stay&amp;Tobe</strain>
    </source>
</reference>
<keyword evidence="2" id="KW-1185">Reference proteome</keyword>
<feature type="non-terminal residue" evidence="1">
    <location>
        <position position="1"/>
    </location>
</feature>
<sequence>TIFINVKVGCRTSFISHTENRYLAGQNPLGACSYCISLVWRLSKICEMRSFATLSFRVFIEHRAFTNTKRIQTLPKYFNKFKDVLFWSMESMGRGGSLSNNFSFCVVWIGRGDRRCQVC</sequence>
<dbReference type="Proteomes" id="UP001233999">
    <property type="component" value="Unassembled WGS sequence"/>
</dbReference>
<reference evidence="1" key="2">
    <citation type="submission" date="2023-05" db="EMBL/GenBank/DDBJ databases">
        <authorList>
            <person name="Fouks B."/>
        </authorList>
    </citation>
    <scope>NUCLEOTIDE SEQUENCE</scope>
    <source>
        <strain evidence="1">Stay&amp;Tobe</strain>
        <tissue evidence="1">Testes</tissue>
    </source>
</reference>
<evidence type="ECO:0000313" key="2">
    <source>
        <dbReference type="Proteomes" id="UP001233999"/>
    </source>
</evidence>
<proteinExistence type="predicted"/>
<comment type="caution">
    <text evidence="1">The sequence shown here is derived from an EMBL/GenBank/DDBJ whole genome shotgun (WGS) entry which is preliminary data.</text>
</comment>
<organism evidence="1 2">
    <name type="scientific">Diploptera punctata</name>
    <name type="common">Pacific beetle cockroach</name>
    <dbReference type="NCBI Taxonomy" id="6984"/>
    <lineage>
        <taxon>Eukaryota</taxon>
        <taxon>Metazoa</taxon>
        <taxon>Ecdysozoa</taxon>
        <taxon>Arthropoda</taxon>
        <taxon>Hexapoda</taxon>
        <taxon>Insecta</taxon>
        <taxon>Pterygota</taxon>
        <taxon>Neoptera</taxon>
        <taxon>Polyneoptera</taxon>
        <taxon>Dictyoptera</taxon>
        <taxon>Blattodea</taxon>
        <taxon>Blaberoidea</taxon>
        <taxon>Blaberidae</taxon>
        <taxon>Diplopterinae</taxon>
        <taxon>Diploptera</taxon>
    </lineage>
</organism>
<evidence type="ECO:0000313" key="1">
    <source>
        <dbReference type="EMBL" id="KAJ9593362.1"/>
    </source>
</evidence>
<protein>
    <submittedName>
        <fullName evidence="1">Uncharacterized protein</fullName>
    </submittedName>
</protein>
<dbReference type="EMBL" id="JASPKZ010003445">
    <property type="protein sequence ID" value="KAJ9593362.1"/>
    <property type="molecule type" value="Genomic_DNA"/>
</dbReference>
<dbReference type="AlphaFoldDB" id="A0AAD8A6I3"/>
<gene>
    <name evidence="1" type="ORF">L9F63_015066</name>
</gene>